<protein>
    <submittedName>
        <fullName evidence="3">Glycosyltransferase</fullName>
        <ecNumber evidence="3">2.4.-.-</ecNumber>
    </submittedName>
</protein>
<proteinExistence type="predicted"/>
<name>A0ABV9C8S1_9ACTN</name>
<keyword evidence="4" id="KW-1185">Reference proteome</keyword>
<dbReference type="InterPro" id="IPR029044">
    <property type="entry name" value="Nucleotide-diphossugar_trans"/>
</dbReference>
<accession>A0ABV9C8S1</accession>
<reference evidence="4" key="1">
    <citation type="journal article" date="2019" name="Int. J. Syst. Evol. Microbiol.">
        <title>The Global Catalogue of Microorganisms (GCM) 10K type strain sequencing project: providing services to taxonomists for standard genome sequencing and annotation.</title>
        <authorList>
            <consortium name="The Broad Institute Genomics Platform"/>
            <consortium name="The Broad Institute Genome Sequencing Center for Infectious Disease"/>
            <person name="Wu L."/>
            <person name="Ma J."/>
        </authorList>
    </citation>
    <scope>NUCLEOTIDE SEQUENCE [LARGE SCALE GENOMIC DNA]</scope>
    <source>
        <strain evidence="4">CGMCC 4.7132</strain>
    </source>
</reference>
<keyword evidence="3" id="KW-0808">Transferase</keyword>
<dbReference type="RefSeq" id="WP_380835857.1">
    <property type="nucleotide sequence ID" value="NZ_JBHSFP010000001.1"/>
</dbReference>
<evidence type="ECO:0000259" key="2">
    <source>
        <dbReference type="Pfam" id="PF00535"/>
    </source>
</evidence>
<dbReference type="SUPFAM" id="SSF53448">
    <property type="entry name" value="Nucleotide-diphospho-sugar transferases"/>
    <property type="match status" value="1"/>
</dbReference>
<keyword evidence="3" id="KW-0328">Glycosyltransferase</keyword>
<evidence type="ECO:0000313" key="4">
    <source>
        <dbReference type="Proteomes" id="UP001596004"/>
    </source>
</evidence>
<dbReference type="EC" id="2.4.-.-" evidence="3"/>
<dbReference type="EMBL" id="JBHSFP010000001">
    <property type="protein sequence ID" value="MFC4529386.1"/>
    <property type="molecule type" value="Genomic_DNA"/>
</dbReference>
<feature type="region of interest" description="Disordered" evidence="1">
    <location>
        <begin position="31"/>
        <end position="59"/>
    </location>
</feature>
<sequence>MTPGRVLAVAQGLAAAAVLVRLARGRRRLPPLTAASARSDGEDARGRRPDGGTAASWPAGGGGAAISVVIPARDEEARIGPCLAAVLADPAVTEVIVVDDRSSDGTAALAASLGATVVAGRPLPGGWVGKQWALHQGLQRARGDVVVTLDADTRPRPGLFAALADALAGRDLVSAGPRFVCDGVAEQALHASFLATLVYRFGPIGSPSAPPPHRVVANGQCLAFRREAMLRADGFARVRRHMTDDVALARMLAADGWRVAFLDAGGLLEVDMHESAAGVWREWGRSLPLADVTAPGWRAADLAVVWLAGALPVIRLAAGRPTRLDLALLAVRTLLAGALRGSYTRPGPGVVLSVLLDPATAVRLTHATLRPVRTWRKRTYTGMAGNRCSAGPAGYRSHVAKVRNRFYAGMVSYRSFAGKVRNAVRSGPPGRSAAR</sequence>
<dbReference type="Proteomes" id="UP001596004">
    <property type="component" value="Unassembled WGS sequence"/>
</dbReference>
<comment type="caution">
    <text evidence="3">The sequence shown here is derived from an EMBL/GenBank/DDBJ whole genome shotgun (WGS) entry which is preliminary data.</text>
</comment>
<evidence type="ECO:0000313" key="3">
    <source>
        <dbReference type="EMBL" id="MFC4529386.1"/>
    </source>
</evidence>
<dbReference type="PANTHER" id="PTHR43646">
    <property type="entry name" value="GLYCOSYLTRANSFERASE"/>
    <property type="match status" value="1"/>
</dbReference>
<feature type="compositionally biased region" description="Basic and acidic residues" evidence="1">
    <location>
        <begin position="39"/>
        <end position="50"/>
    </location>
</feature>
<evidence type="ECO:0000256" key="1">
    <source>
        <dbReference type="SAM" id="MobiDB-lite"/>
    </source>
</evidence>
<dbReference type="GO" id="GO:0016757">
    <property type="term" value="F:glycosyltransferase activity"/>
    <property type="evidence" value="ECO:0007669"/>
    <property type="project" value="UniProtKB-KW"/>
</dbReference>
<dbReference type="PANTHER" id="PTHR43646:SF3">
    <property type="entry name" value="SLR1566 PROTEIN"/>
    <property type="match status" value="1"/>
</dbReference>
<organism evidence="3 4">
    <name type="scientific">Sphaerisporangium dianthi</name>
    <dbReference type="NCBI Taxonomy" id="1436120"/>
    <lineage>
        <taxon>Bacteria</taxon>
        <taxon>Bacillati</taxon>
        <taxon>Actinomycetota</taxon>
        <taxon>Actinomycetes</taxon>
        <taxon>Streptosporangiales</taxon>
        <taxon>Streptosporangiaceae</taxon>
        <taxon>Sphaerisporangium</taxon>
    </lineage>
</organism>
<dbReference type="CDD" id="cd04179">
    <property type="entry name" value="DPM_DPG-synthase_like"/>
    <property type="match status" value="1"/>
</dbReference>
<dbReference type="Gene3D" id="3.90.550.10">
    <property type="entry name" value="Spore Coat Polysaccharide Biosynthesis Protein SpsA, Chain A"/>
    <property type="match status" value="1"/>
</dbReference>
<gene>
    <name evidence="3" type="ORF">ACFO60_01325</name>
</gene>
<dbReference type="InterPro" id="IPR001173">
    <property type="entry name" value="Glyco_trans_2-like"/>
</dbReference>
<feature type="domain" description="Glycosyltransferase 2-like" evidence="2">
    <location>
        <begin position="67"/>
        <end position="228"/>
    </location>
</feature>
<dbReference type="Pfam" id="PF00535">
    <property type="entry name" value="Glycos_transf_2"/>
    <property type="match status" value="1"/>
</dbReference>